<keyword evidence="6 7" id="KW-0472">Membrane</keyword>
<comment type="catalytic activity">
    <reaction evidence="7">
        <text>UDP-N-acetyl-alpha-D-muramoyl-L-alanyl-gamma-D-glutamyl-meso-2,6-diaminopimeloyl-D-alanyl-D-alanine + di-trans,octa-cis-undecaprenyl phosphate = di-trans,octa-cis-undecaprenyl diphospho-N-acetyl-alpha-D-muramoyl-L-alanyl-D-glutamyl-meso-2,6-diaminopimeloyl-D-alanyl-D-alanine + UMP</text>
        <dbReference type="Rhea" id="RHEA:28386"/>
        <dbReference type="ChEBI" id="CHEBI:57865"/>
        <dbReference type="ChEBI" id="CHEBI:60392"/>
        <dbReference type="ChEBI" id="CHEBI:61386"/>
        <dbReference type="ChEBI" id="CHEBI:61387"/>
        <dbReference type="EC" id="2.7.8.13"/>
    </reaction>
</comment>
<dbReference type="GO" id="GO:0008963">
    <property type="term" value="F:phospho-N-acetylmuramoyl-pentapeptide-transferase activity"/>
    <property type="evidence" value="ECO:0007669"/>
    <property type="project" value="UniProtKB-UniRule"/>
</dbReference>
<dbReference type="GO" id="GO:0009252">
    <property type="term" value="P:peptidoglycan biosynthetic process"/>
    <property type="evidence" value="ECO:0007669"/>
    <property type="project" value="UniProtKB-UniRule"/>
</dbReference>
<organism evidence="9">
    <name type="scientific">uncultured bacterium</name>
    <name type="common">gcode 4</name>
    <dbReference type="NCBI Taxonomy" id="1234023"/>
    <lineage>
        <taxon>Bacteria</taxon>
        <taxon>environmental samples</taxon>
    </lineage>
</organism>
<feature type="transmembrane region" description="Helical" evidence="7">
    <location>
        <begin position="6"/>
        <end position="29"/>
    </location>
</feature>
<dbReference type="GO" id="GO:0005886">
    <property type="term" value="C:plasma membrane"/>
    <property type="evidence" value="ECO:0007669"/>
    <property type="project" value="UniProtKB-SubCell"/>
</dbReference>
<feature type="transmembrane region" description="Helical" evidence="7">
    <location>
        <begin position="228"/>
        <end position="246"/>
    </location>
</feature>
<feature type="binding site" evidence="8">
    <location>
        <position position="257"/>
    </location>
    <ligand>
        <name>Mg(2+)</name>
        <dbReference type="ChEBI" id="CHEBI:18420"/>
    </ligand>
</feature>
<proteinExistence type="inferred from homology"/>
<feature type="transmembrane region" description="Helical" evidence="7">
    <location>
        <begin position="62"/>
        <end position="87"/>
    </location>
</feature>
<feature type="transmembrane region" description="Helical" evidence="7">
    <location>
        <begin position="107"/>
        <end position="123"/>
    </location>
</feature>
<dbReference type="GO" id="GO:0008360">
    <property type="term" value="P:regulation of cell shape"/>
    <property type="evidence" value="ECO:0007669"/>
    <property type="project" value="UniProtKB-KW"/>
</dbReference>
<feature type="transmembrane region" description="Helical" evidence="7">
    <location>
        <begin position="277"/>
        <end position="298"/>
    </location>
</feature>
<comment type="pathway">
    <text evidence="7">Cell wall biogenesis; peptidoglycan biosynthesis.</text>
</comment>
<feature type="transmembrane region" description="Helical" evidence="7">
    <location>
        <begin position="180"/>
        <end position="198"/>
    </location>
</feature>
<keyword evidence="3 7" id="KW-0808">Transferase</keyword>
<keyword evidence="7" id="KW-0133">Cell shape</keyword>
<dbReference type="GO" id="GO:0051992">
    <property type="term" value="F:UDP-N-acetylmuramoyl-L-alanyl-D-glutamyl-meso-2,6-diaminopimelyl-D-alanyl-D-alanine:undecaprenyl-phosphate transferase activity"/>
    <property type="evidence" value="ECO:0007669"/>
    <property type="project" value="RHEA"/>
</dbReference>
<dbReference type="InterPro" id="IPR000715">
    <property type="entry name" value="Glycosyl_transferase_4"/>
</dbReference>
<dbReference type="InterPro" id="IPR003524">
    <property type="entry name" value="PNAcMuramoyl-5peptid_Trfase"/>
</dbReference>
<evidence type="ECO:0000256" key="6">
    <source>
        <dbReference type="ARBA" id="ARBA00023136"/>
    </source>
</evidence>
<name>K2AWF9_9BACT</name>
<keyword evidence="7" id="KW-0961">Cell wall biogenesis/degradation</keyword>
<dbReference type="InterPro" id="IPR018480">
    <property type="entry name" value="PNAcMuramoyl-5peptid_Trfase_CS"/>
</dbReference>
<dbReference type="PANTHER" id="PTHR22926">
    <property type="entry name" value="PHOSPHO-N-ACETYLMURAMOYL-PENTAPEPTIDE-TRANSFERASE"/>
    <property type="match status" value="1"/>
</dbReference>
<keyword evidence="7 8" id="KW-0479">Metal-binding</keyword>
<keyword evidence="7" id="KW-0132">Cell division</keyword>
<keyword evidence="7" id="KW-0573">Peptidoglycan synthesis</keyword>
<feature type="transmembrane region" description="Helical" evidence="7">
    <location>
        <begin position="205"/>
        <end position="222"/>
    </location>
</feature>
<dbReference type="Pfam" id="PF00953">
    <property type="entry name" value="Glycos_transf_4"/>
    <property type="match status" value="1"/>
</dbReference>
<comment type="function">
    <text evidence="7">Catalyzes the initial step of the lipid cycle reactions in the biosynthesis of the cell wall peptidoglycan: transfers peptidoglycan precursor phospho-MurNAc-pentapeptide from UDP-MurNAc-pentapeptide onto the lipid carrier undecaprenyl phosphate, yielding undecaprenyl-pyrophosphoryl-MurNAc-pentapeptide, known as lipid I.</text>
</comment>
<dbReference type="UniPathway" id="UPA00219"/>
<evidence type="ECO:0000256" key="2">
    <source>
        <dbReference type="ARBA" id="ARBA00005583"/>
    </source>
</evidence>
<dbReference type="EMBL" id="AMFJ01021653">
    <property type="protein sequence ID" value="EKD66036.1"/>
    <property type="molecule type" value="Genomic_DNA"/>
</dbReference>
<dbReference type="PROSITE" id="PS01348">
    <property type="entry name" value="MRAY_2"/>
    <property type="match status" value="1"/>
</dbReference>
<feature type="transmembrane region" description="Helical" evidence="7">
    <location>
        <begin position="333"/>
        <end position="351"/>
    </location>
</feature>
<comment type="caution">
    <text evidence="9">The sequence shown here is derived from an EMBL/GenBank/DDBJ whole genome shotgun (WGS) entry which is preliminary data.</text>
</comment>
<reference evidence="9" key="1">
    <citation type="journal article" date="2012" name="Science">
        <title>Fermentation, hydrogen, and sulfur metabolism in multiple uncultivated bacterial phyla.</title>
        <authorList>
            <person name="Wrighton K.C."/>
            <person name="Thomas B.C."/>
            <person name="Sharon I."/>
            <person name="Miller C.S."/>
            <person name="Castelle C.J."/>
            <person name="VerBerkmoes N.C."/>
            <person name="Wilkins M.J."/>
            <person name="Hettich R.L."/>
            <person name="Lipton M.S."/>
            <person name="Williams K.H."/>
            <person name="Long P.E."/>
            <person name="Banfield J.F."/>
        </authorList>
    </citation>
    <scope>NUCLEOTIDE SEQUENCE [LARGE SCALE GENOMIC DNA]</scope>
</reference>
<evidence type="ECO:0000256" key="3">
    <source>
        <dbReference type="ARBA" id="ARBA00022679"/>
    </source>
</evidence>
<evidence type="ECO:0000256" key="1">
    <source>
        <dbReference type="ARBA" id="ARBA00004141"/>
    </source>
</evidence>
<accession>K2AWF9</accession>
<evidence type="ECO:0000256" key="7">
    <source>
        <dbReference type="HAMAP-Rule" id="MF_00038"/>
    </source>
</evidence>
<keyword evidence="4 7" id="KW-0812">Transmembrane</keyword>
<feature type="transmembrane region" description="Helical" evidence="7">
    <location>
        <begin position="253"/>
        <end position="271"/>
    </location>
</feature>
<evidence type="ECO:0000256" key="8">
    <source>
        <dbReference type="PIRSR" id="PIRSR600715-1"/>
    </source>
</evidence>
<evidence type="ECO:0000313" key="9">
    <source>
        <dbReference type="EMBL" id="EKD66036.1"/>
    </source>
</evidence>
<keyword evidence="7 8" id="KW-0460">Magnesium</keyword>
<comment type="similarity">
    <text evidence="2 7">Belongs to the glycosyltransferase 4 family. MraY subfamily.</text>
</comment>
<dbReference type="GO" id="GO:0046872">
    <property type="term" value="F:metal ion binding"/>
    <property type="evidence" value="ECO:0007669"/>
    <property type="project" value="UniProtKB-KW"/>
</dbReference>
<dbReference type="GO" id="GO:0051301">
    <property type="term" value="P:cell division"/>
    <property type="evidence" value="ECO:0007669"/>
    <property type="project" value="UniProtKB-KW"/>
</dbReference>
<keyword evidence="5 7" id="KW-1133">Transmembrane helix</keyword>
<dbReference type="EC" id="2.7.8.13" evidence="7"/>
<dbReference type="GO" id="GO:0071555">
    <property type="term" value="P:cell wall organization"/>
    <property type="evidence" value="ECO:0007669"/>
    <property type="project" value="UniProtKB-KW"/>
</dbReference>
<feature type="binding site" evidence="8">
    <location>
        <position position="197"/>
    </location>
    <ligand>
        <name>Mg(2+)</name>
        <dbReference type="ChEBI" id="CHEBI:18420"/>
    </ligand>
</feature>
<evidence type="ECO:0000256" key="4">
    <source>
        <dbReference type="ARBA" id="ARBA00022692"/>
    </source>
</evidence>
<gene>
    <name evidence="7" type="primary">mraY</name>
    <name evidence="9" type="ORF">ACD_49C00067G0022</name>
</gene>
<dbReference type="PANTHER" id="PTHR22926:SF5">
    <property type="entry name" value="PHOSPHO-N-ACETYLMURAMOYL-PENTAPEPTIDE-TRANSFERASE HOMOLOG"/>
    <property type="match status" value="1"/>
</dbReference>
<evidence type="ECO:0000256" key="5">
    <source>
        <dbReference type="ARBA" id="ARBA00022989"/>
    </source>
</evidence>
<sequence>MWNIIFLLSYLLVSFVLTFLFTPPFIKLLHKYKLWKQIREEALVGKATEFAKLHKSKTWTPTMWAGIILFMLFFLVVVSMILQHYWADILHFFNIKVKYSLFNRNETYLPLFTLFTVGWLWLIDDYMNVRWIWRTKWISAKFKMIWLILFALIWAYWFYFKLGHTSFNLPFLWDIHIWYFYIPLFIFIIISMANAVNITDGLDGLAWWLLLFNYSVYAIITFNQKLLILSALCMIIVWALIAFLWFNIKPAQFYMWDVGALALGANLWIMAMMTDTLIVLIIISGIYILEILSVIIQITSKKLRNGKKIFRIAPFHHHLEAIWRKEESVVMRFWLIWMILSSIWLMVSLLLK</sequence>
<feature type="transmembrane region" description="Helical" evidence="7">
    <location>
        <begin position="144"/>
        <end position="160"/>
    </location>
</feature>
<comment type="subcellular location">
    <subcellularLocation>
        <location evidence="7">Cell membrane</location>
        <topology evidence="7">Multi-pass membrane protein</topology>
    </subcellularLocation>
    <subcellularLocation>
        <location evidence="1">Membrane</location>
        <topology evidence="1">Multi-pass membrane protein</topology>
    </subcellularLocation>
</comment>
<dbReference type="AlphaFoldDB" id="K2AWF9"/>
<keyword evidence="7" id="KW-0131">Cell cycle</keyword>
<dbReference type="CDD" id="cd06852">
    <property type="entry name" value="GT_MraY"/>
    <property type="match status" value="1"/>
</dbReference>
<comment type="cofactor">
    <cofactor evidence="7 8">
        <name>Mg(2+)</name>
        <dbReference type="ChEBI" id="CHEBI:18420"/>
    </cofactor>
</comment>
<keyword evidence="7" id="KW-1003">Cell membrane</keyword>
<dbReference type="HAMAP" id="MF_00038">
    <property type="entry name" value="MraY"/>
    <property type="match status" value="1"/>
</dbReference>
<protein>
    <recommendedName>
        <fullName evidence="7">Phospho-N-acetylmuramoyl-pentapeptide-transferase</fullName>
        <ecNumber evidence="7">2.7.8.13</ecNumber>
    </recommendedName>
    <alternativeName>
        <fullName evidence="7">UDP-MurNAc-pentapeptide phosphotransferase</fullName>
    </alternativeName>
</protein>